<dbReference type="GO" id="GO:0015846">
    <property type="term" value="P:polyamine transport"/>
    <property type="evidence" value="ECO:0007669"/>
    <property type="project" value="InterPro"/>
</dbReference>
<dbReference type="InterPro" id="IPR006059">
    <property type="entry name" value="SBP"/>
</dbReference>
<dbReference type="InterPro" id="IPR006311">
    <property type="entry name" value="TAT_signal"/>
</dbReference>
<organism evidence="5 6">
    <name type="scientific">Aureimonas phyllosphaerae</name>
    <dbReference type="NCBI Taxonomy" id="1166078"/>
    <lineage>
        <taxon>Bacteria</taxon>
        <taxon>Pseudomonadati</taxon>
        <taxon>Pseudomonadota</taxon>
        <taxon>Alphaproteobacteria</taxon>
        <taxon>Hyphomicrobiales</taxon>
        <taxon>Aurantimonadaceae</taxon>
        <taxon>Aureimonas</taxon>
    </lineage>
</organism>
<evidence type="ECO:0000256" key="3">
    <source>
        <dbReference type="ARBA" id="ARBA00022729"/>
    </source>
</evidence>
<keyword evidence="2" id="KW-0813">Transport</keyword>
<dbReference type="SUPFAM" id="SSF53850">
    <property type="entry name" value="Periplasmic binding protein-like II"/>
    <property type="match status" value="1"/>
</dbReference>
<dbReference type="PRINTS" id="PR00909">
    <property type="entry name" value="SPERMDNBNDNG"/>
</dbReference>
<dbReference type="Proteomes" id="UP000531216">
    <property type="component" value="Unassembled WGS sequence"/>
</dbReference>
<proteinExistence type="predicted"/>
<dbReference type="Pfam" id="PF13416">
    <property type="entry name" value="SBP_bac_8"/>
    <property type="match status" value="1"/>
</dbReference>
<evidence type="ECO:0000313" key="6">
    <source>
        <dbReference type="Proteomes" id="UP000531216"/>
    </source>
</evidence>
<keyword evidence="4" id="KW-0574">Periplasm</keyword>
<keyword evidence="3" id="KW-0732">Signal</keyword>
<dbReference type="EMBL" id="JACIDO010000006">
    <property type="protein sequence ID" value="MBB3937024.1"/>
    <property type="molecule type" value="Genomic_DNA"/>
</dbReference>
<dbReference type="PANTHER" id="PTHR30222:SF17">
    <property type="entry name" value="SPERMIDINE_PUTRESCINE-BINDING PERIPLASMIC PROTEIN"/>
    <property type="match status" value="1"/>
</dbReference>
<comment type="subcellular location">
    <subcellularLocation>
        <location evidence="1">Periplasm</location>
    </subcellularLocation>
</comment>
<dbReference type="PROSITE" id="PS51318">
    <property type="entry name" value="TAT"/>
    <property type="match status" value="1"/>
</dbReference>
<dbReference type="Gene3D" id="3.40.190.10">
    <property type="entry name" value="Periplasmic binding protein-like II"/>
    <property type="match status" value="2"/>
</dbReference>
<dbReference type="AlphaFoldDB" id="A0A7W6BS33"/>
<name>A0A7W6BS33_9HYPH</name>
<gene>
    <name evidence="5" type="ORF">GGR05_003189</name>
</gene>
<evidence type="ECO:0000256" key="2">
    <source>
        <dbReference type="ARBA" id="ARBA00022448"/>
    </source>
</evidence>
<dbReference type="GO" id="GO:0019808">
    <property type="term" value="F:polyamine binding"/>
    <property type="evidence" value="ECO:0007669"/>
    <property type="project" value="InterPro"/>
</dbReference>
<reference evidence="5 6" key="1">
    <citation type="submission" date="2020-08" db="EMBL/GenBank/DDBJ databases">
        <title>Genomic Encyclopedia of Type Strains, Phase IV (KMG-IV): sequencing the most valuable type-strain genomes for metagenomic binning, comparative biology and taxonomic classification.</title>
        <authorList>
            <person name="Goeker M."/>
        </authorList>
    </citation>
    <scope>NUCLEOTIDE SEQUENCE [LARGE SCALE GENOMIC DNA]</scope>
    <source>
        <strain evidence="5 6">DSM 25024</strain>
    </source>
</reference>
<protein>
    <submittedName>
        <fullName evidence="5">Spermidine/putrescine transport system substrate-binding protein</fullName>
    </submittedName>
</protein>
<dbReference type="PANTHER" id="PTHR30222">
    <property type="entry name" value="SPERMIDINE/PUTRESCINE-BINDING PERIPLASMIC PROTEIN"/>
    <property type="match status" value="1"/>
</dbReference>
<keyword evidence="6" id="KW-1185">Reference proteome</keyword>
<dbReference type="GO" id="GO:0042597">
    <property type="term" value="C:periplasmic space"/>
    <property type="evidence" value="ECO:0007669"/>
    <property type="project" value="UniProtKB-SubCell"/>
</dbReference>
<evidence type="ECO:0000313" key="5">
    <source>
        <dbReference type="EMBL" id="MBB3937024.1"/>
    </source>
</evidence>
<evidence type="ECO:0000256" key="4">
    <source>
        <dbReference type="ARBA" id="ARBA00022764"/>
    </source>
</evidence>
<accession>A0A7W6BS33</accession>
<evidence type="ECO:0000256" key="1">
    <source>
        <dbReference type="ARBA" id="ARBA00004418"/>
    </source>
</evidence>
<comment type="caution">
    <text evidence="5">The sequence shown here is derived from an EMBL/GenBank/DDBJ whole genome shotgun (WGS) entry which is preliminary data.</text>
</comment>
<sequence>MQPNRRDFLTIMGAGTLAISGLGAGIRPARAAGTVTVLNWQGYGTDEKWAVEAFKEKTGIEVVHDYYNAESEMLTKLRTNPGAYDVVVVNSARTQQATAEDLLDAIDLSKVSNAAGVPAKLADHPNFTLDGEHYGVPWVWGMNALAMRDGKPRPDSYGALADPAYAGKVGLFDDAVTAVAIGAFMTGQDMNDPKDLKSVGDWLKALKPNVKTIWTSEDQWNKAFSAGEFDLSVYWSGASVRSKRNFKLPVEFVVPKEGAVGWLDTLAIPATSENKDNALAFINYMIDPAFYFDWATKVGAPASANTAAMDKLPADDLNRKVHDPKFLDTMTIMAPQPDERREAFSNLWQEVKASYAG</sequence>
<dbReference type="InterPro" id="IPR001188">
    <property type="entry name" value="Sperm_putr-bd"/>
</dbReference>